<organism evidence="2 5">
    <name type="scientific">Micromonospora terminaliae</name>
    <dbReference type="NCBI Taxonomy" id="1914461"/>
    <lineage>
        <taxon>Bacteria</taxon>
        <taxon>Bacillati</taxon>
        <taxon>Actinomycetota</taxon>
        <taxon>Actinomycetes</taxon>
        <taxon>Micromonosporales</taxon>
        <taxon>Micromonosporaceae</taxon>
        <taxon>Micromonospora</taxon>
    </lineage>
</organism>
<dbReference type="EMBL" id="JAAHBZ010000003">
    <property type="protein sequence ID" value="NES27978.1"/>
    <property type="molecule type" value="Genomic_DNA"/>
</dbReference>
<name>A0AAJ3DJ67_9ACTN</name>
<evidence type="ECO:0000313" key="2">
    <source>
        <dbReference type="EMBL" id="NES27978.1"/>
    </source>
</evidence>
<keyword evidence="4" id="KW-1185">Reference proteome</keyword>
<evidence type="ECO:0000313" key="3">
    <source>
        <dbReference type="EMBL" id="QGL47260.1"/>
    </source>
</evidence>
<dbReference type="EMBL" id="CP045309">
    <property type="protein sequence ID" value="QGL47260.1"/>
    <property type="molecule type" value="Genomic_DNA"/>
</dbReference>
<reference evidence="3 4" key="1">
    <citation type="submission" date="2019-10" db="EMBL/GenBank/DDBJ databases">
        <title>Genome Sequence of Micromonospora terminaliae DSM 101760.</title>
        <authorList>
            <person name="Guo L."/>
        </authorList>
    </citation>
    <scope>NUCLEOTIDE SEQUENCE [LARGE SCALE GENOMIC DNA]</scope>
    <source>
        <strain evidence="3 4">DSM 101760</strain>
    </source>
</reference>
<evidence type="ECO:0000256" key="1">
    <source>
        <dbReference type="SAM" id="Phobius"/>
    </source>
</evidence>
<dbReference type="Proteomes" id="UP000402241">
    <property type="component" value="Chromosome"/>
</dbReference>
<protein>
    <submittedName>
        <fullName evidence="2">Uncharacterized protein</fullName>
    </submittedName>
</protein>
<proteinExistence type="predicted"/>
<feature type="transmembrane region" description="Helical" evidence="1">
    <location>
        <begin position="76"/>
        <end position="98"/>
    </location>
</feature>
<gene>
    <name evidence="2" type="ORF">G3561_10470</name>
    <name evidence="3" type="ORF">GCE86_09565</name>
</gene>
<evidence type="ECO:0000313" key="4">
    <source>
        <dbReference type="Proteomes" id="UP000402241"/>
    </source>
</evidence>
<accession>A0AAJ3DJ67</accession>
<dbReference type="Proteomes" id="UP000477779">
    <property type="component" value="Unassembled WGS sequence"/>
</dbReference>
<feature type="transmembrane region" description="Helical" evidence="1">
    <location>
        <begin position="6"/>
        <end position="25"/>
    </location>
</feature>
<keyword evidence="1" id="KW-0472">Membrane</keyword>
<sequence>MGSVDLALAVVVAAANVAVAAVLLARSGGGTQMPRIFGRPQPFPRLRAAMHVCLGLGMGVGWLVKDIFPPHSTGDAVLFNVVRILLSAGLAAALLVAFQHARPIRDKTAR</sequence>
<evidence type="ECO:0000313" key="5">
    <source>
        <dbReference type="Proteomes" id="UP000477779"/>
    </source>
</evidence>
<keyword evidence="1" id="KW-1133">Transmembrane helix</keyword>
<keyword evidence="1" id="KW-0812">Transmembrane</keyword>
<dbReference type="RefSeq" id="WP_154226611.1">
    <property type="nucleotide sequence ID" value="NZ_CP045309.1"/>
</dbReference>
<reference evidence="2 5" key="2">
    <citation type="submission" date="2020-02" db="EMBL/GenBank/DDBJ databases">
        <title>WGS of Micromonospora spp. isolated from hot spring.</title>
        <authorList>
            <person name="Thawai C."/>
        </authorList>
    </citation>
    <scope>NUCLEOTIDE SEQUENCE [LARGE SCALE GENOMIC DNA]</scope>
    <source>
        <strain evidence="2 5">TMS7</strain>
    </source>
</reference>
<dbReference type="AlphaFoldDB" id="A0AAJ3DJ67"/>
<feature type="transmembrane region" description="Helical" evidence="1">
    <location>
        <begin position="46"/>
        <end position="64"/>
    </location>
</feature>